<dbReference type="Pfam" id="PF00196">
    <property type="entry name" value="GerE"/>
    <property type="match status" value="1"/>
</dbReference>
<dbReference type="GO" id="GO:0006355">
    <property type="term" value="P:regulation of DNA-templated transcription"/>
    <property type="evidence" value="ECO:0007669"/>
    <property type="project" value="InterPro"/>
</dbReference>
<keyword evidence="1" id="KW-0805">Transcription regulation</keyword>
<dbReference type="SUPFAM" id="SSF46894">
    <property type="entry name" value="C-terminal effector domain of the bipartite response regulators"/>
    <property type="match status" value="1"/>
</dbReference>
<dbReference type="SMART" id="SM00421">
    <property type="entry name" value="HTH_LUXR"/>
    <property type="match status" value="1"/>
</dbReference>
<evidence type="ECO:0000256" key="2">
    <source>
        <dbReference type="ARBA" id="ARBA00023125"/>
    </source>
</evidence>
<dbReference type="Proteomes" id="UP000620559">
    <property type="component" value="Unassembled WGS sequence"/>
</dbReference>
<dbReference type="GO" id="GO:0003677">
    <property type="term" value="F:DNA binding"/>
    <property type="evidence" value="ECO:0007669"/>
    <property type="project" value="UniProtKB-KW"/>
</dbReference>
<accession>A0A8J7F1C9</accession>
<keyword evidence="2" id="KW-0238">DNA-binding</keyword>
<dbReference type="PROSITE" id="PS50043">
    <property type="entry name" value="HTH_LUXR_2"/>
    <property type="match status" value="1"/>
</dbReference>
<evidence type="ECO:0000259" key="4">
    <source>
        <dbReference type="PROSITE" id="PS50043"/>
    </source>
</evidence>
<evidence type="ECO:0000256" key="3">
    <source>
        <dbReference type="ARBA" id="ARBA00023163"/>
    </source>
</evidence>
<dbReference type="InterPro" id="IPR000792">
    <property type="entry name" value="Tscrpt_reg_LuxR_C"/>
</dbReference>
<reference evidence="5" key="1">
    <citation type="submission" date="2020-10" db="EMBL/GenBank/DDBJ databases">
        <authorList>
            <person name="Castelo-Branco R."/>
            <person name="Eusebio N."/>
            <person name="Adriana R."/>
            <person name="Vieira A."/>
            <person name="Brugerolle De Fraissinette N."/>
            <person name="Rezende De Castro R."/>
            <person name="Schneider M.P."/>
            <person name="Vasconcelos V."/>
            <person name="Leao P.N."/>
        </authorList>
    </citation>
    <scope>NUCLEOTIDE SEQUENCE</scope>
    <source>
        <strain evidence="5">LEGE 06105</strain>
    </source>
</reference>
<keyword evidence="6" id="KW-1185">Reference proteome</keyword>
<feature type="domain" description="HTH luxR-type" evidence="4">
    <location>
        <begin position="52"/>
        <end position="118"/>
    </location>
</feature>
<evidence type="ECO:0000313" key="6">
    <source>
        <dbReference type="Proteomes" id="UP000620559"/>
    </source>
</evidence>
<dbReference type="AlphaFoldDB" id="A0A8J7F1C9"/>
<dbReference type="PROSITE" id="PS00622">
    <property type="entry name" value="HTH_LUXR_1"/>
    <property type="match status" value="1"/>
</dbReference>
<protein>
    <submittedName>
        <fullName evidence="5">Helix-turn-helix transcriptional regulator</fullName>
    </submittedName>
</protein>
<dbReference type="EMBL" id="JADEWL010000022">
    <property type="protein sequence ID" value="MBE9212987.1"/>
    <property type="molecule type" value="Genomic_DNA"/>
</dbReference>
<dbReference type="PANTHER" id="PTHR44688:SF16">
    <property type="entry name" value="DNA-BINDING TRANSCRIPTIONAL ACTIVATOR DEVR_DOSR"/>
    <property type="match status" value="1"/>
</dbReference>
<dbReference type="CDD" id="cd06170">
    <property type="entry name" value="LuxR_C_like"/>
    <property type="match status" value="1"/>
</dbReference>
<dbReference type="InterPro" id="IPR036388">
    <property type="entry name" value="WH-like_DNA-bd_sf"/>
</dbReference>
<name>A0A8J7F1C9_9CYAN</name>
<organism evidence="5 6">
    <name type="scientific">Plectonema cf. radiosum LEGE 06105</name>
    <dbReference type="NCBI Taxonomy" id="945769"/>
    <lineage>
        <taxon>Bacteria</taxon>
        <taxon>Bacillati</taxon>
        <taxon>Cyanobacteriota</taxon>
        <taxon>Cyanophyceae</taxon>
        <taxon>Oscillatoriophycideae</taxon>
        <taxon>Oscillatoriales</taxon>
        <taxon>Microcoleaceae</taxon>
        <taxon>Plectonema</taxon>
    </lineage>
</organism>
<evidence type="ECO:0000313" key="5">
    <source>
        <dbReference type="EMBL" id="MBE9212987.1"/>
    </source>
</evidence>
<gene>
    <name evidence="5" type="ORF">IQ247_09870</name>
</gene>
<dbReference type="PANTHER" id="PTHR44688">
    <property type="entry name" value="DNA-BINDING TRANSCRIPTIONAL ACTIVATOR DEVR_DOSR"/>
    <property type="match status" value="1"/>
</dbReference>
<dbReference type="Gene3D" id="1.10.10.10">
    <property type="entry name" value="Winged helix-like DNA-binding domain superfamily/Winged helix DNA-binding domain"/>
    <property type="match status" value="1"/>
</dbReference>
<sequence>MIVWFGINSNDYAQHDLIPPEEADYYSVVGRIEIKDQYCLIMKAKDAIQISKSTVSDLLTARELQIAAFVALGYSNKQIANRLQISEWTVSTHLRRTFIKLGVDSRAAMVYRCAPLINFILQTEI</sequence>
<dbReference type="PRINTS" id="PR00038">
    <property type="entry name" value="HTHLUXR"/>
</dbReference>
<keyword evidence="3" id="KW-0804">Transcription</keyword>
<evidence type="ECO:0000256" key="1">
    <source>
        <dbReference type="ARBA" id="ARBA00023015"/>
    </source>
</evidence>
<comment type="caution">
    <text evidence="5">The sequence shown here is derived from an EMBL/GenBank/DDBJ whole genome shotgun (WGS) entry which is preliminary data.</text>
</comment>
<dbReference type="InterPro" id="IPR016032">
    <property type="entry name" value="Sig_transdc_resp-reg_C-effctor"/>
</dbReference>
<proteinExistence type="predicted"/>